<dbReference type="PANTHER" id="PTHR10166:SF37">
    <property type="entry name" value="STOLID, ISOFORM H"/>
    <property type="match status" value="1"/>
</dbReference>
<dbReference type="CDD" id="cd00198">
    <property type="entry name" value="vWFA"/>
    <property type="match status" value="2"/>
</dbReference>
<dbReference type="RefSeq" id="WP_192624520.1">
    <property type="nucleotide sequence ID" value="NZ_JADBGG010000029.1"/>
</dbReference>
<dbReference type="NCBIfam" id="TIGR03661">
    <property type="entry name" value="T1SS_VCA0849"/>
    <property type="match status" value="1"/>
</dbReference>
<dbReference type="InterPro" id="IPR018511">
    <property type="entry name" value="Hemolysin-typ_Ca-bd_CS"/>
</dbReference>
<dbReference type="InterPro" id="IPR043824">
    <property type="entry name" value="DUF5801"/>
</dbReference>
<proteinExistence type="predicted"/>
<dbReference type="Proteomes" id="UP000639010">
    <property type="component" value="Unassembled WGS sequence"/>
</dbReference>
<dbReference type="SUPFAM" id="SSF53300">
    <property type="entry name" value="vWA-like"/>
    <property type="match status" value="2"/>
</dbReference>
<sequence length="2055" mass="212469">MAETTQGTKLSVRAPEAGQSVIVSAIPGQDIVLDSAFDQAEPKMSDNNVVFEFADGGQVVIEFSDIPDGQVPNIILADGTVLNLQEFLASLSEGDVEPAAGPEGGATGSGGVGEYRDDAGNLIDGVDKLGGLDPRDFTAITVEALEADVEDLNPLPSAGLAFGAADEDGLRISELTMTPFDGNDDGADGDHPAQFAYAEGVLNYDFGGDGPSATTPFVWSLAGLVALGVESRGNELQYEVVDGGTTLNAFYITEYPNGEYDNRIESLEPVRVDVFSLQVTDLAAGTYRFELYQPLDHSVSGTEDDILYNFSFTLTDGSGDSVVGGLNMIVDDDSPVATDAAINRTVDEDDIKTWLSDGNHPNDGNHDGSFTGDPYKWWDSGPANIKGSLASLVVFGADGPGEGGFSLSEDVSGLVAQNLYSKGEPLSYRVEGSTLIAYVGIGEPEGPGGDEDVQVARMISLPQERVVFTLELDSDGEYTFNLYDQLDHPVGDGQNNLPIDLASVIVATDGDGDAITLTGGFTINVTDDVPEQDGIFPVLKIVEEEMLPNGNQEENDFSIWGRPVDGWPDTKLATGSLASQVSFGADEDGTFSMLPDTSGLPELTSGGIPVTYLVEGNVLTATAGEVPVFTLTLQSDGHFSFLLQGPLDHAPGGGENLLLLDMSSIVKATDADGDSITLDKDFYIKIVDDMPTVDIDLNIGLEQQVLGAVVTDETSQLGVKVTGAESIFAYTVAPAAGADGGTPDVSLRIDDSATGFKTTVGGHLITLVADPDDNNVVYGKYTDGSGTHDAFTIEIGEDGKLSVTQHVAMVHPDPATLEGDPADTLSYDEAITLANKLSAVVTLEDGDQDVAMDAVGIGAFISFKDDGPAVDIDLNIGLEQQVLGAVVTDETSQLGVKVTGAESIFAYTVAPAAGADGGTPDVSLRIDDSATGFKTTVGGHLITLVADPDDNNVVYGKYTDDSGTHNAFTIEIGEDGKLSVTQHVAMVHPDPATLEGNPADTSSYDEAITLANKLSAVVTLEDGDQDVAMDAVGIGAFISFKDDGPAVDIDLNIGLEQQVLGAVVTDETSQLGVKVTGAESIFAYTVAPAAGADGGTPDVSLRIDDSATGFKTTVGGHLITLVADPDDNNVVYGKYTDGSGTHDAFTIEIGEDGKLSVTQHVAMVHPDPATLEGNPADTSSYDEAITLANKLSAVVTLEDGDQDVAMDAVGIGAFISFKDDGPATVADSAVVQAPEGGDYNVAWVLDFSGSINNTELNTMLLAVKAAAAKIFNNPDADDVSMSIVAFGANAVSFGPFTNLAAFNAKIDDIQADRPVNTGATDFTDAIEETMTAFVPQTGASNQVFFISDGNPNQQIASGNALLASTATEWSAFIGSNDLNVVTIGVGGGIQEQPLRDVDLDGEGSPILVGDFDALLDTLLDQITPGVTVSGNIISGVGNDDFGADGGRILSMTIEQVEGSPKVYTWDGDNTITVTVNGAAVETLVGDAFTVTTEHGGSLTFHFDSVGLNAPGSWEYTPPATMSSLQEVFPYQIVDGDGDVAASTLTIDVTPPAPKYLVVGENVSDTSATEGTDLVTDDDHRVDTSPYAPDGPIVGGDGKDVLVGDMGGYTAAGKIANIIMVLDTSGSMGNNGKLLAQRNAVNELLNQLGNSDAGTVRVHIVEYNGNRDGWSLDARGVGTWTLIPGDAGVGAEILAAQAAVTSLVANGGTNYEAGLEMAYQWASTAGNMLPNADLNQVIFLSDGVPTYHYSGDGTNTAGPGSSLDSFADEHFLGNGDGDTVNEVGGLEGLGFNIQAISIDNSANLGMLDLIDSDDASIVPSGGLVEALQDSLQPLLSPNPVGNDEISGGDGNDVIFGDSIYADDNDGGWEKFVADNPGLTPDQLRSELYYNHEAYGQEGSVGGNDTISGGAGNDIIYGQGGNDSIDGGTGNDTIIGGTGNDTMSGGAGQDTFSYAAGDVPDGAVTGDTILDFELGPDGDTLDLSALLSGTSSDPLDYVNITGALGLDGKATVDVRIDQDGAGGDYNTHVATITVTAVGADDSIDDVINTMLTNNINI</sequence>
<dbReference type="InterPro" id="IPR036465">
    <property type="entry name" value="vWFA_dom_sf"/>
</dbReference>
<organism evidence="3 4">
    <name type="scientific">Desulfomicrobium macestii</name>
    <dbReference type="NCBI Taxonomy" id="90731"/>
    <lineage>
        <taxon>Bacteria</taxon>
        <taxon>Pseudomonadati</taxon>
        <taxon>Thermodesulfobacteriota</taxon>
        <taxon>Desulfovibrionia</taxon>
        <taxon>Desulfovibrionales</taxon>
        <taxon>Desulfomicrobiaceae</taxon>
        <taxon>Desulfomicrobium</taxon>
    </lineage>
</organism>
<keyword evidence="4" id="KW-1185">Reference proteome</keyword>
<dbReference type="InterPro" id="IPR002035">
    <property type="entry name" value="VWF_A"/>
</dbReference>
<dbReference type="PANTHER" id="PTHR10166">
    <property type="entry name" value="VOLTAGE-DEPENDENT CALCIUM CHANNEL SUBUNIT ALPHA-2/DELTA-RELATED"/>
    <property type="match status" value="1"/>
</dbReference>
<comment type="caution">
    <text evidence="3">The sequence shown here is derived from an EMBL/GenBank/DDBJ whole genome shotgun (WGS) entry which is preliminary data.</text>
</comment>
<feature type="domain" description="VWFA" evidence="2">
    <location>
        <begin position="1616"/>
        <end position="1833"/>
    </location>
</feature>
<dbReference type="SUPFAM" id="SSF51120">
    <property type="entry name" value="beta-Roll"/>
    <property type="match status" value="1"/>
</dbReference>
<evidence type="ECO:0000256" key="1">
    <source>
        <dbReference type="SAM" id="MobiDB-lite"/>
    </source>
</evidence>
<dbReference type="PRINTS" id="PR00313">
    <property type="entry name" value="CABNDNGRPT"/>
</dbReference>
<dbReference type="PROSITE" id="PS00330">
    <property type="entry name" value="HEMOLYSIN_CALCIUM"/>
    <property type="match status" value="2"/>
</dbReference>
<dbReference type="EMBL" id="JADBGG010000029">
    <property type="protein sequence ID" value="MBE1426558.1"/>
    <property type="molecule type" value="Genomic_DNA"/>
</dbReference>
<dbReference type="InterPro" id="IPR051173">
    <property type="entry name" value="Ca_channel_alpha-2/delta"/>
</dbReference>
<feature type="region of interest" description="Disordered" evidence="1">
    <location>
        <begin position="1566"/>
        <end position="1592"/>
    </location>
</feature>
<dbReference type="InterPro" id="IPR019960">
    <property type="entry name" value="T1SS_VCA0849"/>
</dbReference>
<dbReference type="Pfam" id="PF00353">
    <property type="entry name" value="HemolysinCabind"/>
    <property type="match status" value="2"/>
</dbReference>
<evidence type="ECO:0000313" key="3">
    <source>
        <dbReference type="EMBL" id="MBE1426558.1"/>
    </source>
</evidence>
<dbReference type="Gene3D" id="2.150.10.10">
    <property type="entry name" value="Serralysin-like metalloprotease, C-terminal"/>
    <property type="match status" value="1"/>
</dbReference>
<dbReference type="InterPro" id="IPR001343">
    <property type="entry name" value="Hemolysn_Ca-bd"/>
</dbReference>
<dbReference type="InterPro" id="IPR011049">
    <property type="entry name" value="Serralysin-like_metalloprot_C"/>
</dbReference>
<reference evidence="3 4" key="1">
    <citation type="submission" date="2020-10" db="EMBL/GenBank/DDBJ databases">
        <title>Genomic Encyclopedia of Type Strains, Phase IV (KMG-IV): sequencing the most valuable type-strain genomes for metagenomic binning, comparative biology and taxonomic classification.</title>
        <authorList>
            <person name="Goeker M."/>
        </authorList>
    </citation>
    <scope>NUCLEOTIDE SEQUENCE [LARGE SCALE GENOMIC DNA]</scope>
    <source>
        <strain evidence="3 4">DSM 4194</strain>
    </source>
</reference>
<dbReference type="Pfam" id="PF13519">
    <property type="entry name" value="VWA_2"/>
    <property type="match status" value="2"/>
</dbReference>
<protein>
    <submittedName>
        <fullName evidence="3">T1SS-143 domain-containing protein</fullName>
    </submittedName>
</protein>
<dbReference type="PROSITE" id="PS50234">
    <property type="entry name" value="VWFA"/>
    <property type="match status" value="2"/>
</dbReference>
<name>A0ABR9H776_9BACT</name>
<dbReference type="SMART" id="SM00327">
    <property type="entry name" value="VWA"/>
    <property type="match status" value="2"/>
</dbReference>
<accession>A0ABR9H776</accession>
<dbReference type="Gene3D" id="3.40.50.410">
    <property type="entry name" value="von Willebrand factor, type A domain"/>
    <property type="match status" value="2"/>
</dbReference>
<feature type="domain" description="VWFA" evidence="2">
    <location>
        <begin position="1240"/>
        <end position="1422"/>
    </location>
</feature>
<dbReference type="NCBIfam" id="TIGR03660">
    <property type="entry name" value="T1SS_rpt_143"/>
    <property type="match status" value="1"/>
</dbReference>
<dbReference type="Pfam" id="PF19116">
    <property type="entry name" value="DUF5801"/>
    <property type="match status" value="3"/>
</dbReference>
<evidence type="ECO:0000313" key="4">
    <source>
        <dbReference type="Proteomes" id="UP000639010"/>
    </source>
</evidence>
<evidence type="ECO:0000259" key="2">
    <source>
        <dbReference type="PROSITE" id="PS50234"/>
    </source>
</evidence>
<dbReference type="InterPro" id="IPR019959">
    <property type="entry name" value="T1SS-143_rpt-cont_dom"/>
</dbReference>
<gene>
    <name evidence="3" type="ORF">H4684_003224</name>
</gene>